<dbReference type="PANTHER" id="PTHR11941:SF75">
    <property type="entry name" value="ENOYL-COA HYDRATASE_ISOMERASE FAMILY PROTEIN"/>
    <property type="match status" value="1"/>
</dbReference>
<dbReference type="EMBL" id="KB446535">
    <property type="protein sequence ID" value="EME48670.1"/>
    <property type="molecule type" value="Genomic_DNA"/>
</dbReference>
<dbReference type="SUPFAM" id="SSF52096">
    <property type="entry name" value="ClpP/crotonase"/>
    <property type="match status" value="1"/>
</dbReference>
<dbReference type="Pfam" id="PF00378">
    <property type="entry name" value="ECH_1"/>
    <property type="match status" value="1"/>
</dbReference>
<keyword evidence="1" id="KW-0843">Virulence</keyword>
<dbReference type="InterPro" id="IPR029045">
    <property type="entry name" value="ClpP/crotonase-like_dom_sf"/>
</dbReference>
<dbReference type="FunFam" id="3.90.226.10:FF:000113">
    <property type="entry name" value="Enoyl-CoA hydratase/isomerase family protein (AFU_orthologue AFUA_2G14850)"/>
    <property type="match status" value="1"/>
</dbReference>
<accession>N1Q211</accession>
<dbReference type="OrthoDB" id="10255013at2759"/>
<dbReference type="OMA" id="MPFTVGM"/>
<evidence type="ECO:0000313" key="2">
    <source>
        <dbReference type="EMBL" id="EME48670.1"/>
    </source>
</evidence>
<dbReference type="PANTHER" id="PTHR11941">
    <property type="entry name" value="ENOYL-COA HYDRATASE-RELATED"/>
    <property type="match status" value="1"/>
</dbReference>
<protein>
    <submittedName>
        <fullName evidence="2">Uncharacterized protein</fullName>
    </submittedName>
</protein>
<dbReference type="CDD" id="cd06558">
    <property type="entry name" value="crotonase-like"/>
    <property type="match status" value="1"/>
</dbReference>
<dbReference type="InterPro" id="IPR001753">
    <property type="entry name" value="Enoyl-CoA_hydra/iso"/>
</dbReference>
<organism evidence="2 3">
    <name type="scientific">Dothistroma septosporum (strain NZE10 / CBS 128990)</name>
    <name type="common">Red band needle blight fungus</name>
    <name type="synonym">Mycosphaerella pini</name>
    <dbReference type="NCBI Taxonomy" id="675120"/>
    <lineage>
        <taxon>Eukaryota</taxon>
        <taxon>Fungi</taxon>
        <taxon>Dikarya</taxon>
        <taxon>Ascomycota</taxon>
        <taxon>Pezizomycotina</taxon>
        <taxon>Dothideomycetes</taxon>
        <taxon>Dothideomycetidae</taxon>
        <taxon>Mycosphaerellales</taxon>
        <taxon>Mycosphaerellaceae</taxon>
        <taxon>Dothistroma</taxon>
    </lineage>
</organism>
<dbReference type="HOGENOM" id="CLU_009834_3_0_1"/>
<dbReference type="GO" id="GO:0006635">
    <property type="term" value="P:fatty acid beta-oxidation"/>
    <property type="evidence" value="ECO:0007669"/>
    <property type="project" value="TreeGrafter"/>
</dbReference>
<evidence type="ECO:0000256" key="1">
    <source>
        <dbReference type="ARBA" id="ARBA00023026"/>
    </source>
</evidence>
<dbReference type="Gene3D" id="3.90.226.10">
    <property type="entry name" value="2-enoyl-CoA Hydratase, Chain A, domain 1"/>
    <property type="match status" value="1"/>
</dbReference>
<name>N1Q211_DOTSN</name>
<dbReference type="Proteomes" id="UP000016933">
    <property type="component" value="Unassembled WGS sequence"/>
</dbReference>
<dbReference type="GO" id="GO:0005777">
    <property type="term" value="C:peroxisome"/>
    <property type="evidence" value="ECO:0007669"/>
    <property type="project" value="TreeGrafter"/>
</dbReference>
<sequence length="247" mass="27345">MSRTKSIINEPDLALDQHDNIFVLTMRKAPENRINSAYAQKLIAAYNQIHSILGDDAEGAVITKGNDAKFWCTGLELDEADNNPYANSEGFYPLLATLVDFPFPTIALITGHTFGGAGPFALSHDYRIMNSKRGFISMPPVNLGLHFPGIGALPRLKLQPQVARKMLLEAHRWTGQQAMEDGIVDAIAEPDRMFEVAMEKAKQVAPKAKMGVWSLLRNELYGEAGRHFREISYIHGRRVGSAAKAKI</sequence>
<reference evidence="3" key="1">
    <citation type="journal article" date="2012" name="PLoS Genet.">
        <title>The genomes of the fungal plant pathogens Cladosporium fulvum and Dothistroma septosporum reveal adaptation to different hosts and lifestyles but also signatures of common ancestry.</title>
        <authorList>
            <person name="de Wit P.J.G.M."/>
            <person name="van der Burgt A."/>
            <person name="Oekmen B."/>
            <person name="Stergiopoulos I."/>
            <person name="Abd-Elsalam K.A."/>
            <person name="Aerts A.L."/>
            <person name="Bahkali A.H."/>
            <person name="Beenen H.G."/>
            <person name="Chettri P."/>
            <person name="Cox M.P."/>
            <person name="Datema E."/>
            <person name="de Vries R.P."/>
            <person name="Dhillon B."/>
            <person name="Ganley A.R."/>
            <person name="Griffiths S.A."/>
            <person name="Guo Y."/>
            <person name="Hamelin R.C."/>
            <person name="Henrissat B."/>
            <person name="Kabir M.S."/>
            <person name="Jashni M.K."/>
            <person name="Kema G."/>
            <person name="Klaubauf S."/>
            <person name="Lapidus A."/>
            <person name="Levasseur A."/>
            <person name="Lindquist E."/>
            <person name="Mehrabi R."/>
            <person name="Ohm R.A."/>
            <person name="Owen T.J."/>
            <person name="Salamov A."/>
            <person name="Schwelm A."/>
            <person name="Schijlen E."/>
            <person name="Sun H."/>
            <person name="van den Burg H.A."/>
            <person name="van Ham R.C.H.J."/>
            <person name="Zhang S."/>
            <person name="Goodwin S.B."/>
            <person name="Grigoriev I.V."/>
            <person name="Collemare J."/>
            <person name="Bradshaw R.E."/>
        </authorList>
    </citation>
    <scope>NUCLEOTIDE SEQUENCE [LARGE SCALE GENOMIC DNA]</scope>
    <source>
        <strain evidence="3">NZE10 / CBS 128990</strain>
    </source>
</reference>
<dbReference type="GO" id="GO:0004165">
    <property type="term" value="F:delta(3)-delta(2)-enoyl-CoA isomerase activity"/>
    <property type="evidence" value="ECO:0007669"/>
    <property type="project" value="TreeGrafter"/>
</dbReference>
<dbReference type="eggNOG" id="ENOG502QWPG">
    <property type="taxonomic scope" value="Eukaryota"/>
</dbReference>
<reference evidence="2 3" key="2">
    <citation type="journal article" date="2012" name="PLoS Pathog.">
        <title>Diverse lifestyles and strategies of plant pathogenesis encoded in the genomes of eighteen Dothideomycetes fungi.</title>
        <authorList>
            <person name="Ohm R.A."/>
            <person name="Feau N."/>
            <person name="Henrissat B."/>
            <person name="Schoch C.L."/>
            <person name="Horwitz B.A."/>
            <person name="Barry K.W."/>
            <person name="Condon B.J."/>
            <person name="Copeland A.C."/>
            <person name="Dhillon B."/>
            <person name="Glaser F."/>
            <person name="Hesse C.N."/>
            <person name="Kosti I."/>
            <person name="LaButti K."/>
            <person name="Lindquist E.A."/>
            <person name="Lucas S."/>
            <person name="Salamov A.A."/>
            <person name="Bradshaw R.E."/>
            <person name="Ciuffetti L."/>
            <person name="Hamelin R.C."/>
            <person name="Kema G.H.J."/>
            <person name="Lawrence C."/>
            <person name="Scott J.A."/>
            <person name="Spatafora J.W."/>
            <person name="Turgeon B.G."/>
            <person name="de Wit P.J.G.M."/>
            <person name="Zhong S."/>
            <person name="Goodwin S.B."/>
            <person name="Grigoriev I.V."/>
        </authorList>
    </citation>
    <scope>NUCLEOTIDE SEQUENCE [LARGE SCALE GENOMIC DNA]</scope>
    <source>
        <strain evidence="3">NZE10 / CBS 128990</strain>
    </source>
</reference>
<proteinExistence type="predicted"/>
<evidence type="ECO:0000313" key="3">
    <source>
        <dbReference type="Proteomes" id="UP000016933"/>
    </source>
</evidence>
<dbReference type="AlphaFoldDB" id="N1Q211"/>
<dbReference type="STRING" id="675120.N1Q211"/>
<gene>
    <name evidence="2" type="ORF">DOTSEDRAFT_119560</name>
</gene>
<keyword evidence="3" id="KW-1185">Reference proteome</keyword>